<feature type="region of interest" description="Disordered" evidence="1">
    <location>
        <begin position="12"/>
        <end position="48"/>
    </location>
</feature>
<evidence type="ECO:0000313" key="2">
    <source>
        <dbReference type="EMBL" id="SQA98719.1"/>
    </source>
</evidence>
<accession>A0A2X2VAV6</accession>
<protein>
    <submittedName>
        <fullName evidence="2">Uncharacterized protein</fullName>
    </submittedName>
</protein>
<reference evidence="2 3" key="1">
    <citation type="submission" date="2018-06" db="EMBL/GenBank/DDBJ databases">
        <authorList>
            <consortium name="Pathogen Informatics"/>
            <person name="Doyle S."/>
        </authorList>
    </citation>
    <scope>NUCLEOTIDE SEQUENCE [LARGE SCALE GENOMIC DNA]</scope>
    <source>
        <strain evidence="2 3">NCTC12120</strain>
    </source>
</reference>
<proteinExistence type="predicted"/>
<sequence>MCFAGHPRVVFVFRGGNPGRAKQRQASEEVEEGHQPQHRTKSGPGKEN</sequence>
<gene>
    <name evidence="2" type="ORF">NCTC12120_02615</name>
</gene>
<dbReference type="Proteomes" id="UP000251197">
    <property type="component" value="Unassembled WGS sequence"/>
</dbReference>
<organism evidence="2 3">
    <name type="scientific">Cedecea neteri</name>
    <dbReference type="NCBI Taxonomy" id="158822"/>
    <lineage>
        <taxon>Bacteria</taxon>
        <taxon>Pseudomonadati</taxon>
        <taxon>Pseudomonadota</taxon>
        <taxon>Gammaproteobacteria</taxon>
        <taxon>Enterobacterales</taxon>
        <taxon>Enterobacteriaceae</taxon>
        <taxon>Cedecea</taxon>
    </lineage>
</organism>
<evidence type="ECO:0000256" key="1">
    <source>
        <dbReference type="SAM" id="MobiDB-lite"/>
    </source>
</evidence>
<dbReference type="EMBL" id="UAVU01000003">
    <property type="protein sequence ID" value="SQA98719.1"/>
    <property type="molecule type" value="Genomic_DNA"/>
</dbReference>
<evidence type="ECO:0000313" key="3">
    <source>
        <dbReference type="Proteomes" id="UP000251197"/>
    </source>
</evidence>
<name>A0A2X2VAV6_9ENTR</name>
<dbReference type="AlphaFoldDB" id="A0A2X2VAV6"/>